<organism evidence="2 3">
    <name type="scientific">Pontivivens ytuae</name>
    <dbReference type="NCBI Taxonomy" id="2789856"/>
    <lineage>
        <taxon>Bacteria</taxon>
        <taxon>Pseudomonadati</taxon>
        <taxon>Pseudomonadota</taxon>
        <taxon>Alphaproteobacteria</taxon>
        <taxon>Rhodobacterales</taxon>
        <taxon>Paracoccaceae</taxon>
        <taxon>Pontivivens</taxon>
    </lineage>
</organism>
<dbReference type="KEGG" id="poz:I0K15_16315"/>
<sequence>MRALPFESSGYDPEDAVITGWDDERRRRGTRRRRRDRYQQMSASALRRLRRRLRVRVRRITAALKAKSGESVALPYESTSGRRFGSPLE</sequence>
<name>A0A7S9LQM9_9RHOB</name>
<evidence type="ECO:0000256" key="1">
    <source>
        <dbReference type="SAM" id="MobiDB-lite"/>
    </source>
</evidence>
<dbReference type="Proteomes" id="UP000594800">
    <property type="component" value="Chromosome"/>
</dbReference>
<feature type="region of interest" description="Disordered" evidence="1">
    <location>
        <begin position="68"/>
        <end position="89"/>
    </location>
</feature>
<dbReference type="EMBL" id="CP064942">
    <property type="protein sequence ID" value="QPH53336.1"/>
    <property type="molecule type" value="Genomic_DNA"/>
</dbReference>
<protein>
    <submittedName>
        <fullName evidence="2">Uncharacterized protein</fullName>
    </submittedName>
</protein>
<evidence type="ECO:0000313" key="2">
    <source>
        <dbReference type="EMBL" id="QPH53336.1"/>
    </source>
</evidence>
<dbReference type="AlphaFoldDB" id="A0A7S9LQM9"/>
<proteinExistence type="predicted"/>
<accession>A0A7S9LQM9</accession>
<dbReference type="RefSeq" id="WP_196102546.1">
    <property type="nucleotide sequence ID" value="NZ_CP064942.1"/>
</dbReference>
<keyword evidence="3" id="KW-1185">Reference proteome</keyword>
<gene>
    <name evidence="2" type="ORF">I0K15_16315</name>
</gene>
<reference evidence="2 3" key="1">
    <citation type="submission" date="2020-11" db="EMBL/GenBank/DDBJ databases">
        <title>Description of Pontivivens ytuae sp. nov. isolated from deep sea sediment of Mariana Trench.</title>
        <authorList>
            <person name="Wang Z."/>
            <person name="Sun Q.-L."/>
            <person name="Xu X.-D."/>
            <person name="Tang Y.-Z."/>
            <person name="Zhang J."/>
        </authorList>
    </citation>
    <scope>NUCLEOTIDE SEQUENCE [LARGE SCALE GENOMIC DNA]</scope>
    <source>
        <strain evidence="2 3">MT2928</strain>
    </source>
</reference>
<evidence type="ECO:0000313" key="3">
    <source>
        <dbReference type="Proteomes" id="UP000594800"/>
    </source>
</evidence>